<keyword evidence="2" id="KW-0732">Signal</keyword>
<accession>A0A3A3GLA2</accession>
<dbReference type="InterPro" id="IPR025392">
    <property type="entry name" value="DUF4124"/>
</dbReference>
<dbReference type="Pfam" id="PF13511">
    <property type="entry name" value="DUF4124"/>
    <property type="match status" value="1"/>
</dbReference>
<dbReference type="EMBL" id="QYUQ01000002">
    <property type="protein sequence ID" value="RJG03046.1"/>
    <property type="molecule type" value="Genomic_DNA"/>
</dbReference>
<evidence type="ECO:0000259" key="3">
    <source>
        <dbReference type="Pfam" id="PF13511"/>
    </source>
</evidence>
<name>A0A3A3GLA2_9BURK</name>
<dbReference type="RefSeq" id="WP_119786545.1">
    <property type="nucleotide sequence ID" value="NZ_QYUQ01000002.1"/>
</dbReference>
<dbReference type="OrthoDB" id="8895482at2"/>
<evidence type="ECO:0000256" key="1">
    <source>
        <dbReference type="SAM" id="MobiDB-lite"/>
    </source>
</evidence>
<feature type="signal peptide" evidence="2">
    <location>
        <begin position="1"/>
        <end position="24"/>
    </location>
</feature>
<evidence type="ECO:0000256" key="2">
    <source>
        <dbReference type="SAM" id="SignalP"/>
    </source>
</evidence>
<feature type="region of interest" description="Disordered" evidence="1">
    <location>
        <begin position="57"/>
        <end position="92"/>
    </location>
</feature>
<feature type="domain" description="DUF4124" evidence="3">
    <location>
        <begin position="15"/>
        <end position="66"/>
    </location>
</feature>
<proteinExistence type="predicted"/>
<dbReference type="AlphaFoldDB" id="A0A3A3GLA2"/>
<reference evidence="5" key="1">
    <citation type="submission" date="2018-09" db="EMBL/GenBank/DDBJ databases">
        <authorList>
            <person name="Zhu H."/>
        </authorList>
    </citation>
    <scope>NUCLEOTIDE SEQUENCE [LARGE SCALE GENOMIC DNA]</scope>
    <source>
        <strain evidence="5">K1S02-23</strain>
    </source>
</reference>
<evidence type="ECO:0000313" key="5">
    <source>
        <dbReference type="Proteomes" id="UP000266327"/>
    </source>
</evidence>
<evidence type="ECO:0000313" key="4">
    <source>
        <dbReference type="EMBL" id="RJG03046.1"/>
    </source>
</evidence>
<organism evidence="4 5">
    <name type="scientific">Noviherbaspirillum sedimenti</name>
    <dbReference type="NCBI Taxonomy" id="2320865"/>
    <lineage>
        <taxon>Bacteria</taxon>
        <taxon>Pseudomonadati</taxon>
        <taxon>Pseudomonadota</taxon>
        <taxon>Betaproteobacteria</taxon>
        <taxon>Burkholderiales</taxon>
        <taxon>Oxalobacteraceae</taxon>
        <taxon>Noviherbaspirillum</taxon>
    </lineage>
</organism>
<feature type="compositionally biased region" description="Basic and acidic residues" evidence="1">
    <location>
        <begin position="70"/>
        <end position="84"/>
    </location>
</feature>
<comment type="caution">
    <text evidence="4">The sequence shown here is derived from an EMBL/GenBank/DDBJ whole genome shotgun (WGS) entry which is preliminary data.</text>
</comment>
<protein>
    <submittedName>
        <fullName evidence="4">DUF4124 domain-containing protein</fullName>
    </submittedName>
</protein>
<feature type="chain" id="PRO_5017277566" evidence="2">
    <location>
        <begin position="25"/>
        <end position="210"/>
    </location>
</feature>
<keyword evidence="5" id="KW-1185">Reference proteome</keyword>
<gene>
    <name evidence="4" type="ORF">D3878_16895</name>
</gene>
<sequence length="210" mass="23481">MKKNSKSLLAVMGVLLCLPLLAHAEIYICKDASGKTLTSDRPIVECQDRKIRVLGKNGMTQREIGPPLTEEQKHQKQADDEKRKAAVAAADEQRRQDRALMARYGKEADIEVARQRALEPVGEQIRREQASVLMSEKKLGLARAEAAAQSKGKVPLNLQRKIDDLGQEIVDSKKLIVERQQEVVQINSKFDQSVKRFRELSGAATQTVAR</sequence>
<dbReference type="Proteomes" id="UP000266327">
    <property type="component" value="Unassembled WGS sequence"/>
</dbReference>